<dbReference type="GO" id="GO:0046688">
    <property type="term" value="P:response to copper ion"/>
    <property type="evidence" value="ECO:0007669"/>
    <property type="project" value="UniProtKB-UniRule"/>
</dbReference>
<dbReference type="Pfam" id="PF05425">
    <property type="entry name" value="CopD"/>
    <property type="match status" value="1"/>
</dbReference>
<dbReference type="RefSeq" id="WP_064554449.1">
    <property type="nucleotide sequence ID" value="NZ_LXEO01000017.1"/>
</dbReference>
<dbReference type="InterPro" id="IPR047689">
    <property type="entry name" value="CopD"/>
</dbReference>
<dbReference type="PANTHER" id="PTHR34820:SF4">
    <property type="entry name" value="INNER MEMBRANE PROTEIN YEBZ"/>
    <property type="match status" value="1"/>
</dbReference>
<evidence type="ECO:0000256" key="4">
    <source>
        <dbReference type="ARBA" id="ARBA00022989"/>
    </source>
</evidence>
<keyword evidence="4 6" id="KW-1133">Transmembrane helix</keyword>
<comment type="subcellular location">
    <subcellularLocation>
        <location evidence="6">Cell inner membrane</location>
        <topology evidence="6">Multi-pass membrane protein</topology>
    </subcellularLocation>
    <subcellularLocation>
        <location evidence="1">Cell membrane</location>
        <topology evidence="1">Multi-pass membrane protein</topology>
    </subcellularLocation>
</comment>
<reference evidence="8 9" key="1">
    <citation type="submission" date="2016-04" db="EMBL/GenBank/DDBJ databases">
        <title>ATOL: Assembling a taxonomically balanced genome-scale reconstruction of the evolutionary history of the Enterobacteriaceae.</title>
        <authorList>
            <person name="Plunkett G.III."/>
            <person name="Neeno-Eckwall E.C."/>
            <person name="Glasner J.D."/>
            <person name="Perna N.T."/>
        </authorList>
    </citation>
    <scope>NUCLEOTIDE SEQUENCE [LARGE SCALE GENOMIC DNA]</scope>
    <source>
        <strain evidence="8 9">ATCC 51607</strain>
    </source>
</reference>
<evidence type="ECO:0000256" key="2">
    <source>
        <dbReference type="ARBA" id="ARBA00022475"/>
    </source>
</evidence>
<dbReference type="AlphaFoldDB" id="A0A1B7HT93"/>
<name>A0A1B7HT93_9ENTR</name>
<evidence type="ECO:0000259" key="7">
    <source>
        <dbReference type="Pfam" id="PF05425"/>
    </source>
</evidence>
<gene>
    <name evidence="8" type="ORF">M979_1690</name>
</gene>
<dbReference type="Proteomes" id="UP000078286">
    <property type="component" value="Unassembled WGS sequence"/>
</dbReference>
<keyword evidence="6" id="KW-0186">Copper</keyword>
<dbReference type="GO" id="GO:0006825">
    <property type="term" value="P:copper ion transport"/>
    <property type="evidence" value="ECO:0007669"/>
    <property type="project" value="InterPro"/>
</dbReference>
<feature type="transmembrane region" description="Helical" evidence="6">
    <location>
        <begin position="50"/>
        <end position="69"/>
    </location>
</feature>
<evidence type="ECO:0000256" key="5">
    <source>
        <dbReference type="ARBA" id="ARBA00023136"/>
    </source>
</evidence>
<proteinExistence type="inferred from homology"/>
<evidence type="ECO:0000256" key="6">
    <source>
        <dbReference type="RuleBase" id="RU369037"/>
    </source>
</evidence>
<keyword evidence="3 6" id="KW-0812">Transmembrane</keyword>
<keyword evidence="2 6" id="KW-1003">Cell membrane</keyword>
<keyword evidence="5 6" id="KW-0472">Membrane</keyword>
<keyword evidence="9" id="KW-1185">Reference proteome</keyword>
<evidence type="ECO:0000256" key="1">
    <source>
        <dbReference type="ARBA" id="ARBA00004651"/>
    </source>
</evidence>
<evidence type="ECO:0000256" key="3">
    <source>
        <dbReference type="ARBA" id="ARBA00022692"/>
    </source>
</evidence>
<feature type="transmembrane region" description="Helical" evidence="6">
    <location>
        <begin position="158"/>
        <end position="175"/>
    </location>
</feature>
<evidence type="ECO:0000313" key="9">
    <source>
        <dbReference type="Proteomes" id="UP000078286"/>
    </source>
</evidence>
<dbReference type="PATRIC" id="fig|1354255.3.peg.1748"/>
<dbReference type="PANTHER" id="PTHR34820">
    <property type="entry name" value="INNER MEMBRANE PROTEIN YEBZ"/>
    <property type="match status" value="1"/>
</dbReference>
<dbReference type="NCBIfam" id="NF033808">
    <property type="entry name" value="copper_CopD"/>
    <property type="match status" value="1"/>
</dbReference>
<dbReference type="GO" id="GO:0005886">
    <property type="term" value="C:plasma membrane"/>
    <property type="evidence" value="ECO:0007669"/>
    <property type="project" value="UniProtKB-SubCell"/>
</dbReference>
<protein>
    <recommendedName>
        <fullName evidence="6">Copper resistance protein D</fullName>
    </recommendedName>
</protein>
<sequence>MLPGFYIALRFIHFTALMVLLGSTISCSLLAPQAFKPVLIRRLKWQWQSAVWMTALSAILLLCAQAGMMGSGWRDVINPQIWLAVLGTSFGSIWLWQILLSVVTLFVLLLKPRPLQSMLLILAAAQLILLAGVGHAAMREGIAGGLQRINHAVHLLSAGWWAGGLLPLLMCMRMAQKPRWRGCAITAMMRFSRYGHLAVAAVILSGLINSLMILGWSLPLQSNYMRFLLVKVAFVAVMVIIAMYNRYFLVPRFNRMPTATKQFIQLTWLEVILSVVVLLAVSIFATWEPYRRRY</sequence>
<accession>A0A1B7HT93</accession>
<comment type="similarity">
    <text evidence="6">Belongs to the CopD family.</text>
</comment>
<comment type="caution">
    <text evidence="8">The sequence shown here is derived from an EMBL/GenBank/DDBJ whole genome shotgun (WGS) entry which is preliminary data.</text>
</comment>
<feature type="transmembrane region" description="Helical" evidence="6">
    <location>
        <begin position="196"/>
        <end position="218"/>
    </location>
</feature>
<feature type="transmembrane region" description="Helical" evidence="6">
    <location>
        <begin position="266"/>
        <end position="287"/>
    </location>
</feature>
<evidence type="ECO:0000313" key="8">
    <source>
        <dbReference type="EMBL" id="OAT18866.1"/>
    </source>
</evidence>
<dbReference type="InterPro" id="IPR008457">
    <property type="entry name" value="Cu-R_CopD_dom"/>
</dbReference>
<feature type="transmembrane region" description="Helical" evidence="6">
    <location>
        <begin position="6"/>
        <end position="30"/>
    </location>
</feature>
<organism evidence="8 9">
    <name type="scientific">Buttiauxella noackiae ATCC 51607</name>
    <dbReference type="NCBI Taxonomy" id="1354255"/>
    <lineage>
        <taxon>Bacteria</taxon>
        <taxon>Pseudomonadati</taxon>
        <taxon>Pseudomonadota</taxon>
        <taxon>Gammaproteobacteria</taxon>
        <taxon>Enterobacterales</taxon>
        <taxon>Enterobacteriaceae</taxon>
        <taxon>Buttiauxella</taxon>
    </lineage>
</organism>
<dbReference type="EMBL" id="LXEO01000017">
    <property type="protein sequence ID" value="OAT18866.1"/>
    <property type="molecule type" value="Genomic_DNA"/>
</dbReference>
<dbReference type="InterPro" id="IPR032694">
    <property type="entry name" value="CopC/D"/>
</dbReference>
<feature type="transmembrane region" description="Helical" evidence="6">
    <location>
        <begin position="117"/>
        <end position="138"/>
    </location>
</feature>
<feature type="domain" description="Copper resistance protein D" evidence="7">
    <location>
        <begin position="187"/>
        <end position="283"/>
    </location>
</feature>
<feature type="transmembrane region" description="Helical" evidence="6">
    <location>
        <begin position="224"/>
        <end position="245"/>
    </location>
</feature>
<comment type="function">
    <text evidence="6">Involved in copper resistance.</text>
</comment>
<feature type="transmembrane region" description="Helical" evidence="6">
    <location>
        <begin position="81"/>
        <end position="110"/>
    </location>
</feature>
<keyword evidence="6" id="KW-0997">Cell inner membrane</keyword>